<keyword evidence="1" id="KW-0732">Signal</keyword>
<dbReference type="PANTHER" id="PTHR33376">
    <property type="match status" value="1"/>
</dbReference>
<sequence length="349" mass="37713">MGKSIKTFLAGLLILFFTIPAFGEHFRVVGSWGFLSIHKNIEGPFWSQGIKDQTDGKLTAEIVSTLGQINVNGVGLLRQMDNGIFDVGHTLTNYIVSDCPELAGLDMPALSWNLETANKVVQAYTPVMEEAFKRCFNVKLLGITPFPAQMVFSKVPINGLADLKGKKVRGSGWTTAAFLDALGATGVTTEFSEVVQALNRGVIDAAIAGSLPGYNAGWGEVTEFLQPIPVGGWALMAAVMNMDTWNGLGDEKQKMFMEMYEKSVIKPAWAVAEAETTEGIERLTATGAFKGTTAQMKAIAVSDEDVALSKKILEDYVLPKYAEQVGPKAAERWNNTIGKVVGLKAVPKK</sequence>
<dbReference type="RefSeq" id="WP_084068095.1">
    <property type="nucleotide sequence ID" value="NZ_FWXY01000006.1"/>
</dbReference>
<dbReference type="GO" id="GO:0055085">
    <property type="term" value="P:transmembrane transport"/>
    <property type="evidence" value="ECO:0007669"/>
    <property type="project" value="InterPro"/>
</dbReference>
<dbReference type="Proteomes" id="UP000192418">
    <property type="component" value="Unassembled WGS sequence"/>
</dbReference>
<keyword evidence="3" id="KW-1185">Reference proteome</keyword>
<reference evidence="2 3" key="1">
    <citation type="submission" date="2017-04" db="EMBL/GenBank/DDBJ databases">
        <authorList>
            <person name="Afonso C.L."/>
            <person name="Miller P.J."/>
            <person name="Scott M.A."/>
            <person name="Spackman E."/>
            <person name="Goraichik I."/>
            <person name="Dimitrov K.M."/>
            <person name="Suarez D.L."/>
            <person name="Swayne D.E."/>
        </authorList>
    </citation>
    <scope>NUCLEOTIDE SEQUENCE [LARGE SCALE GENOMIC DNA]</scope>
    <source>
        <strain evidence="2 3">DSM 3385</strain>
    </source>
</reference>
<dbReference type="SUPFAM" id="SSF53850">
    <property type="entry name" value="Periplasmic binding protein-like II"/>
    <property type="match status" value="1"/>
</dbReference>
<accession>A0A1W2AZ35</accession>
<evidence type="ECO:0000256" key="1">
    <source>
        <dbReference type="ARBA" id="ARBA00022729"/>
    </source>
</evidence>
<dbReference type="AlphaFoldDB" id="A0A1W2AZ35"/>
<dbReference type="Gene3D" id="3.40.190.170">
    <property type="entry name" value="Bacterial extracellular solute-binding protein, family 7"/>
    <property type="match status" value="1"/>
</dbReference>
<evidence type="ECO:0000313" key="3">
    <source>
        <dbReference type="Proteomes" id="UP000192418"/>
    </source>
</evidence>
<dbReference type="InterPro" id="IPR038404">
    <property type="entry name" value="TRAP_DctP_sf"/>
</dbReference>
<dbReference type="InterPro" id="IPR018389">
    <property type="entry name" value="DctP_fam"/>
</dbReference>
<dbReference type="Pfam" id="PF03480">
    <property type="entry name" value="DctP"/>
    <property type="match status" value="1"/>
</dbReference>
<dbReference type="PANTHER" id="PTHR33376:SF4">
    <property type="entry name" value="SIALIC ACID-BINDING PERIPLASMIC PROTEIN SIAP"/>
    <property type="match status" value="1"/>
</dbReference>
<proteinExistence type="predicted"/>
<protein>
    <submittedName>
        <fullName evidence="2">TRAP-type C4-dicarboxylate transport system, substrate-binding protein</fullName>
    </submittedName>
</protein>
<dbReference type="CDD" id="cd13602">
    <property type="entry name" value="PBP2_TRAP_BpDctp6_7"/>
    <property type="match status" value="1"/>
</dbReference>
<dbReference type="EMBL" id="FWXY01000006">
    <property type="protein sequence ID" value="SMC65458.1"/>
    <property type="molecule type" value="Genomic_DNA"/>
</dbReference>
<dbReference type="NCBIfam" id="NF037995">
    <property type="entry name" value="TRAP_S1"/>
    <property type="match status" value="1"/>
</dbReference>
<evidence type="ECO:0000313" key="2">
    <source>
        <dbReference type="EMBL" id="SMC65458.1"/>
    </source>
</evidence>
<gene>
    <name evidence="2" type="ORF">SAMN02746065_106136</name>
</gene>
<dbReference type="OrthoDB" id="8912194at2"/>
<name>A0A1W2AZ35_9BACT</name>
<organism evidence="2 3">
    <name type="scientific">Desulfocicer vacuolatum DSM 3385</name>
    <dbReference type="NCBI Taxonomy" id="1121400"/>
    <lineage>
        <taxon>Bacteria</taxon>
        <taxon>Pseudomonadati</taxon>
        <taxon>Thermodesulfobacteriota</taxon>
        <taxon>Desulfobacteria</taxon>
        <taxon>Desulfobacterales</taxon>
        <taxon>Desulfobacteraceae</taxon>
        <taxon>Desulfocicer</taxon>
    </lineage>
</organism>
<dbReference type="STRING" id="1121400.SAMN02746065_106136"/>